<evidence type="ECO:0000313" key="2">
    <source>
        <dbReference type="Proteomes" id="UP000288086"/>
    </source>
</evidence>
<protein>
    <submittedName>
        <fullName evidence="1">Uncharacterized protein</fullName>
    </submittedName>
</protein>
<accession>A0A444J8T6</accession>
<dbReference type="Proteomes" id="UP000288086">
    <property type="component" value="Unassembled WGS sequence"/>
</dbReference>
<reference evidence="1 2" key="1">
    <citation type="submission" date="2017-01" db="EMBL/GenBank/DDBJ databases">
        <title>The cable genome- insights into the physiology and evolution of filamentous bacteria capable of sulfide oxidation via long distance electron transfer.</title>
        <authorList>
            <person name="Schreiber L."/>
            <person name="Bjerg J.T."/>
            <person name="Boggild A."/>
            <person name="Van De Vossenberg J."/>
            <person name="Meysman F."/>
            <person name="Nielsen L.P."/>
            <person name="Schramm A."/>
            <person name="Kjeldsen K.U."/>
        </authorList>
    </citation>
    <scope>NUCLEOTIDE SEQUENCE [LARGE SCALE GENOMIC DNA]</scope>
    <source>
        <strain evidence="1">A1</strain>
    </source>
</reference>
<organism evidence="1 2">
    <name type="scientific">Candidatus Electrothrix communis</name>
    <dbReference type="NCBI Taxonomy" id="1859133"/>
    <lineage>
        <taxon>Bacteria</taxon>
        <taxon>Pseudomonadati</taxon>
        <taxon>Thermodesulfobacteriota</taxon>
        <taxon>Desulfobulbia</taxon>
        <taxon>Desulfobulbales</taxon>
        <taxon>Desulfobulbaceae</taxon>
        <taxon>Candidatus Electrothrix</taxon>
    </lineage>
</organism>
<evidence type="ECO:0000313" key="1">
    <source>
        <dbReference type="EMBL" id="RWX49508.1"/>
    </source>
</evidence>
<name>A0A444J8T6_9BACT</name>
<dbReference type="EMBL" id="MTKP01000040">
    <property type="protein sequence ID" value="RWX49508.1"/>
    <property type="molecule type" value="Genomic_DNA"/>
</dbReference>
<dbReference type="AlphaFoldDB" id="A0A444J8T6"/>
<comment type="caution">
    <text evidence="1">The sequence shown here is derived from an EMBL/GenBank/DDBJ whole genome shotgun (WGS) entry which is preliminary data.</text>
</comment>
<proteinExistence type="predicted"/>
<gene>
    <name evidence="1" type="ORF">VT98_10404</name>
</gene>
<keyword evidence="2" id="KW-1185">Reference proteome</keyword>
<sequence length="94" mass="10584">MFHIKKGWMEMEKKLKTMILLLASCILSLVLNAAGVLTRVAVAQDEIPVGATITSAILSVYTIYNSDRTMNVHRIDEEWSETEVTMHDYQLKAG</sequence>